<comment type="caution">
    <text evidence="2">The sequence shown here is derived from an EMBL/GenBank/DDBJ whole genome shotgun (WGS) entry which is preliminary data.</text>
</comment>
<sequence>MERQLLHPENSAFQSEWDPEDIRTTFCKCVRWQVEETMDPINCPYHYFCDSTYPGNYPPPVDIVVIIFTAASYVATLVLMVTRLSGRGRASFGHSKRFFIPSGPVSLPTIVLALAKGHRINTIFPLSSIGPAILLLVYISALTFDNGVDKDIKYAIFEASTISGILQASLFMDSVVLPYYTGFDALVSSTFSGECMSCVCRKEALVVGGKLVSYRGRSVTTVLVVAALCLRVICRLSEESKRKIRPIKPLLEGLGWILITMDCVYLVKYSPPELFMLRVATFGSIFLLICLHTVTEACTQIIKWHSSCLK</sequence>
<keyword evidence="1" id="KW-0472">Membrane</keyword>
<evidence type="ECO:0000313" key="2">
    <source>
        <dbReference type="EMBL" id="GAV73499.1"/>
    </source>
</evidence>
<feature type="transmembrane region" description="Helical" evidence="1">
    <location>
        <begin position="123"/>
        <end position="144"/>
    </location>
</feature>
<protein>
    <submittedName>
        <fullName evidence="2">Uncharacterized protein</fullName>
    </submittedName>
</protein>
<evidence type="ECO:0000256" key="1">
    <source>
        <dbReference type="SAM" id="Phobius"/>
    </source>
</evidence>
<reference evidence="3" key="1">
    <citation type="submission" date="2016-04" db="EMBL/GenBank/DDBJ databases">
        <title>Cephalotus genome sequencing.</title>
        <authorList>
            <person name="Fukushima K."/>
            <person name="Hasebe M."/>
            <person name="Fang X."/>
        </authorList>
    </citation>
    <scope>NUCLEOTIDE SEQUENCE [LARGE SCALE GENOMIC DNA]</scope>
    <source>
        <strain evidence="3">cv. St1</strain>
    </source>
</reference>
<dbReference type="PANTHER" id="PTHR37726">
    <property type="entry name" value="TRANSMEMBRANE PROTEIN"/>
    <property type="match status" value="1"/>
</dbReference>
<proteinExistence type="predicted"/>
<dbReference type="STRING" id="3775.A0A1Q3C035"/>
<feature type="transmembrane region" description="Helical" evidence="1">
    <location>
        <begin position="156"/>
        <end position="180"/>
    </location>
</feature>
<gene>
    <name evidence="2" type="ORF">CFOL_v3_16984</name>
</gene>
<dbReference type="Proteomes" id="UP000187406">
    <property type="component" value="Unassembled WGS sequence"/>
</dbReference>
<organism evidence="2 3">
    <name type="scientific">Cephalotus follicularis</name>
    <name type="common">Albany pitcher plant</name>
    <dbReference type="NCBI Taxonomy" id="3775"/>
    <lineage>
        <taxon>Eukaryota</taxon>
        <taxon>Viridiplantae</taxon>
        <taxon>Streptophyta</taxon>
        <taxon>Embryophyta</taxon>
        <taxon>Tracheophyta</taxon>
        <taxon>Spermatophyta</taxon>
        <taxon>Magnoliopsida</taxon>
        <taxon>eudicotyledons</taxon>
        <taxon>Gunneridae</taxon>
        <taxon>Pentapetalae</taxon>
        <taxon>rosids</taxon>
        <taxon>fabids</taxon>
        <taxon>Oxalidales</taxon>
        <taxon>Cephalotaceae</taxon>
        <taxon>Cephalotus</taxon>
    </lineage>
</organism>
<keyword evidence="3" id="KW-1185">Reference proteome</keyword>
<dbReference type="InParanoid" id="A0A1Q3C035"/>
<feature type="transmembrane region" description="Helical" evidence="1">
    <location>
        <begin position="63"/>
        <end position="86"/>
    </location>
</feature>
<dbReference type="AlphaFoldDB" id="A0A1Q3C035"/>
<feature type="transmembrane region" description="Helical" evidence="1">
    <location>
        <begin position="275"/>
        <end position="294"/>
    </location>
</feature>
<accession>A0A1Q3C035</accession>
<dbReference type="OrthoDB" id="657942at2759"/>
<dbReference type="PANTHER" id="PTHR37726:SF1">
    <property type="entry name" value="TRANSMEMBRANE PROTEIN"/>
    <property type="match status" value="1"/>
</dbReference>
<dbReference type="EMBL" id="BDDD01001114">
    <property type="protein sequence ID" value="GAV73499.1"/>
    <property type="molecule type" value="Genomic_DNA"/>
</dbReference>
<name>A0A1Q3C035_CEPFO</name>
<evidence type="ECO:0000313" key="3">
    <source>
        <dbReference type="Proteomes" id="UP000187406"/>
    </source>
</evidence>
<keyword evidence="1" id="KW-0812">Transmembrane</keyword>
<feature type="transmembrane region" description="Helical" evidence="1">
    <location>
        <begin position="98"/>
        <end position="117"/>
    </location>
</feature>
<keyword evidence="1" id="KW-1133">Transmembrane helix</keyword>